<dbReference type="Proteomes" id="UP001062846">
    <property type="component" value="Chromosome 2"/>
</dbReference>
<comment type="caution">
    <text evidence="1">The sequence shown here is derived from an EMBL/GenBank/DDBJ whole genome shotgun (WGS) entry which is preliminary data.</text>
</comment>
<evidence type="ECO:0000313" key="1">
    <source>
        <dbReference type="EMBL" id="KAI8569752.1"/>
    </source>
</evidence>
<evidence type="ECO:0000313" key="2">
    <source>
        <dbReference type="Proteomes" id="UP001062846"/>
    </source>
</evidence>
<protein>
    <submittedName>
        <fullName evidence="1">Uncharacterized protein</fullName>
    </submittedName>
</protein>
<gene>
    <name evidence="1" type="ORF">RHMOL_Rhmol02G0301600</name>
</gene>
<name>A0ACC0PVI6_RHOML</name>
<accession>A0ACC0PVI6</accession>
<organism evidence="1 2">
    <name type="scientific">Rhododendron molle</name>
    <name type="common">Chinese azalea</name>
    <name type="synonym">Azalea mollis</name>
    <dbReference type="NCBI Taxonomy" id="49168"/>
    <lineage>
        <taxon>Eukaryota</taxon>
        <taxon>Viridiplantae</taxon>
        <taxon>Streptophyta</taxon>
        <taxon>Embryophyta</taxon>
        <taxon>Tracheophyta</taxon>
        <taxon>Spermatophyta</taxon>
        <taxon>Magnoliopsida</taxon>
        <taxon>eudicotyledons</taxon>
        <taxon>Gunneridae</taxon>
        <taxon>Pentapetalae</taxon>
        <taxon>asterids</taxon>
        <taxon>Ericales</taxon>
        <taxon>Ericaceae</taxon>
        <taxon>Ericoideae</taxon>
        <taxon>Rhodoreae</taxon>
        <taxon>Rhododendron</taxon>
    </lineage>
</organism>
<proteinExistence type="predicted"/>
<reference evidence="1" key="1">
    <citation type="submission" date="2022-02" db="EMBL/GenBank/DDBJ databases">
        <title>Plant Genome Project.</title>
        <authorList>
            <person name="Zhang R.-G."/>
        </authorList>
    </citation>
    <scope>NUCLEOTIDE SEQUENCE</scope>
    <source>
        <strain evidence="1">AT1</strain>
    </source>
</reference>
<dbReference type="EMBL" id="CM046389">
    <property type="protein sequence ID" value="KAI8569752.1"/>
    <property type="molecule type" value="Genomic_DNA"/>
</dbReference>
<sequence length="377" mass="41550">MVKEKWRGYVASWLVKKLLDKGYTVHATLLSLADIYNPSEFEPAIEGCHYVFHVATPLQHNTQSSKHKDTTEAAIAGVKSIADSCIRSKTVKRLVYTASVMASSPLKEDGTGYKSSLDESCWTPLNLSFTFSNDSLLIWFGGGIGVGKVVVVNCGRKVVLKRWGSYVLAHLLAPRCIQVLSNATQAHLLAHQVPRNAPGRIQAYTKSKTLAEKEVLSYNEIENGKLEVVSLACGQVGGDNTLLPYLPASVAVTVSQITGNLSAYNSLRFLQELLGSIPMVHIDDVREAHIFCIEKESLRGRFLCTPADPTVKEIAKYYQENYPPLKISEELMGGPDRGSRCDSTKLVELGFEFKYDMKKILDDCVACLSRLKALSSI</sequence>
<keyword evidence="2" id="KW-1185">Reference proteome</keyword>